<dbReference type="Proteomes" id="UP000502297">
    <property type="component" value="Chromosome"/>
</dbReference>
<gene>
    <name evidence="6" type="ORF">G8E00_12935</name>
</gene>
<keyword evidence="2" id="KW-0186">Copper</keyword>
<evidence type="ECO:0000313" key="6">
    <source>
        <dbReference type="EMBL" id="QIO06782.1"/>
    </source>
</evidence>
<organism evidence="6 7">
    <name type="scientific">Acinetobacter shaoyimingii</name>
    <dbReference type="NCBI Taxonomy" id="2715164"/>
    <lineage>
        <taxon>Bacteria</taxon>
        <taxon>Pseudomonadati</taxon>
        <taxon>Pseudomonadota</taxon>
        <taxon>Gammaproteobacteria</taxon>
        <taxon>Moraxellales</taxon>
        <taxon>Moraxellaceae</taxon>
        <taxon>Acinetobacter</taxon>
    </lineage>
</organism>
<dbReference type="GO" id="GO:0016491">
    <property type="term" value="F:oxidoreductase activity"/>
    <property type="evidence" value="ECO:0007669"/>
    <property type="project" value="InterPro"/>
</dbReference>
<dbReference type="EMBL" id="CP049801">
    <property type="protein sequence ID" value="QIO06782.1"/>
    <property type="molecule type" value="Genomic_DNA"/>
</dbReference>
<accession>A0A6G8RXV7</accession>
<dbReference type="PROSITE" id="PS00497">
    <property type="entry name" value="TYROSINASE_1"/>
    <property type="match status" value="1"/>
</dbReference>
<dbReference type="PANTHER" id="PTHR11474">
    <property type="entry name" value="TYROSINASE FAMILY MEMBER"/>
    <property type="match status" value="1"/>
</dbReference>
<dbReference type="PROSITE" id="PS00498">
    <property type="entry name" value="TYROSINASE_2"/>
    <property type="match status" value="1"/>
</dbReference>
<dbReference type="Pfam" id="PF00264">
    <property type="entry name" value="Tyrosinase"/>
    <property type="match status" value="2"/>
</dbReference>
<keyword evidence="3" id="KW-0732">Signal</keyword>
<feature type="signal peptide" evidence="3">
    <location>
        <begin position="1"/>
        <end position="26"/>
    </location>
</feature>
<protein>
    <submittedName>
        <fullName evidence="6">Tyrosinase family protein</fullName>
    </submittedName>
</protein>
<feature type="chain" id="PRO_5026091826" evidence="3">
    <location>
        <begin position="27"/>
        <end position="527"/>
    </location>
</feature>
<dbReference type="KEGG" id="asha:G8E00_12935"/>
<keyword evidence="1" id="KW-0479">Metal-binding</keyword>
<dbReference type="InterPro" id="IPR050316">
    <property type="entry name" value="Tyrosinase/Hemocyanin"/>
</dbReference>
<feature type="domain" description="Tyrosinase copper-binding" evidence="4">
    <location>
        <begin position="140"/>
        <end position="157"/>
    </location>
</feature>
<proteinExistence type="predicted"/>
<feature type="domain" description="Tyrosinase copper-binding" evidence="5">
    <location>
        <begin position="279"/>
        <end position="290"/>
    </location>
</feature>
<dbReference type="PANTHER" id="PTHR11474:SF76">
    <property type="entry name" value="SHKT DOMAIN-CONTAINING PROTEIN"/>
    <property type="match status" value="1"/>
</dbReference>
<dbReference type="RefSeq" id="WP_166225190.1">
    <property type="nucleotide sequence ID" value="NZ_CP049801.1"/>
</dbReference>
<dbReference type="InterPro" id="IPR002227">
    <property type="entry name" value="Tyrosinase_Cu-bd"/>
</dbReference>
<dbReference type="SUPFAM" id="SSF48056">
    <property type="entry name" value="Di-copper centre-containing domain"/>
    <property type="match status" value="1"/>
</dbReference>
<reference evidence="6 7" key="1">
    <citation type="submission" date="2020-03" db="EMBL/GenBank/DDBJ databases">
        <authorList>
            <person name="Zhu W."/>
        </authorList>
    </citation>
    <scope>NUCLEOTIDE SEQUENCE [LARGE SCALE GENOMIC DNA]</scope>
    <source>
        <strain evidence="6 7">323-1</strain>
    </source>
</reference>
<name>A0A6G8RXV7_9GAMM</name>
<dbReference type="GO" id="GO:0046872">
    <property type="term" value="F:metal ion binding"/>
    <property type="evidence" value="ECO:0007669"/>
    <property type="project" value="UniProtKB-KW"/>
</dbReference>
<evidence type="ECO:0000259" key="5">
    <source>
        <dbReference type="PROSITE" id="PS00498"/>
    </source>
</evidence>
<keyword evidence="7" id="KW-1185">Reference proteome</keyword>
<evidence type="ECO:0000259" key="4">
    <source>
        <dbReference type="PROSITE" id="PS00497"/>
    </source>
</evidence>
<dbReference type="InterPro" id="IPR008922">
    <property type="entry name" value="Di-copper_centre_dom_sf"/>
</dbReference>
<dbReference type="PRINTS" id="PR00092">
    <property type="entry name" value="TYROSINASE"/>
</dbReference>
<evidence type="ECO:0000256" key="3">
    <source>
        <dbReference type="SAM" id="SignalP"/>
    </source>
</evidence>
<evidence type="ECO:0000256" key="1">
    <source>
        <dbReference type="ARBA" id="ARBA00022723"/>
    </source>
</evidence>
<sequence>MKKGIAKLVILASTCGILSISTYAQKIPSLETYVKDLKNLNALNQGFAEMRKANFAEPNTAKYRTSLNYWANIHGYFGYDKKSENLQEYYEELIKQCYDKAKGEPERKACGFYQNYYASLNNQTAGNDKIAQEVWGTCEHGTEFFLPWHRLYLHYFEKTLRKASGNPNLQLPYWKYEDNIDNNNLLFLPWLFTQNYLSAFDIKRTIGLNENKIGIKVRGDNKTIDITGFEALQAVDFYRDDKAGFSNLIESNPHNLMHCAVGANCYAPNMGLVPAAGNDPIFYLHHRNIDRLWQKWMLKKAKGQKIDLAWAKANLGMPATWFEKEMKFVDENGNLVSRKVADAFNSEFMPDYDDLGLKSDPTLLASESNKLLMSPLGHHENIEISNINVLGAQVSRANFKDLPVNNMLRSTGPAISYLTIQNIELVNKPMLTYAVYMVSKKDTSKRSYLTTFSFFGLNNVHAHHGKTKIGDMKLIVSDNLQEIGAQSLADFELIFEPTDFTSNPVFTQLSKDGLKIGKILLTSEPIS</sequence>
<evidence type="ECO:0000313" key="7">
    <source>
        <dbReference type="Proteomes" id="UP000502297"/>
    </source>
</evidence>
<dbReference type="AlphaFoldDB" id="A0A6G8RXV7"/>
<evidence type="ECO:0000256" key="2">
    <source>
        <dbReference type="ARBA" id="ARBA00023008"/>
    </source>
</evidence>
<dbReference type="Gene3D" id="1.10.1280.10">
    <property type="entry name" value="Di-copper center containing domain from catechol oxidase"/>
    <property type="match status" value="2"/>
</dbReference>